<proteinExistence type="predicted"/>
<protein>
    <submittedName>
        <fullName evidence="1">GNAT family N-acetyltransferase</fullName>
    </submittedName>
</protein>
<dbReference type="Pfam" id="PF04339">
    <property type="entry name" value="FemAB_like"/>
    <property type="match status" value="1"/>
</dbReference>
<dbReference type="InterPro" id="IPR007434">
    <property type="entry name" value="FemAB-like"/>
</dbReference>
<evidence type="ECO:0000313" key="2">
    <source>
        <dbReference type="Proteomes" id="UP001243009"/>
    </source>
</evidence>
<dbReference type="EMBL" id="JAUTWS010000028">
    <property type="protein sequence ID" value="MDO9711383.1"/>
    <property type="molecule type" value="Genomic_DNA"/>
</dbReference>
<dbReference type="InterPro" id="IPR016181">
    <property type="entry name" value="Acyl_CoA_acyltransferase"/>
</dbReference>
<accession>A0ABT9E5F7</accession>
<keyword evidence="2" id="KW-1185">Reference proteome</keyword>
<evidence type="ECO:0000313" key="1">
    <source>
        <dbReference type="EMBL" id="MDO9711383.1"/>
    </source>
</evidence>
<organism evidence="1 2">
    <name type="scientific">Paracraurococcus lichenis</name>
    <dbReference type="NCBI Taxonomy" id="3064888"/>
    <lineage>
        <taxon>Bacteria</taxon>
        <taxon>Pseudomonadati</taxon>
        <taxon>Pseudomonadota</taxon>
        <taxon>Alphaproteobacteria</taxon>
        <taxon>Acetobacterales</taxon>
        <taxon>Roseomonadaceae</taxon>
        <taxon>Paracraurococcus</taxon>
    </lineage>
</organism>
<dbReference type="SUPFAM" id="SSF55729">
    <property type="entry name" value="Acyl-CoA N-acyltransferases (Nat)"/>
    <property type="match status" value="1"/>
</dbReference>
<dbReference type="Gene3D" id="3.40.630.30">
    <property type="match status" value="1"/>
</dbReference>
<dbReference type="PANTHER" id="PTHR47017:SF1">
    <property type="entry name" value="ACYL-COA"/>
    <property type="match status" value="1"/>
</dbReference>
<comment type="caution">
    <text evidence="1">The sequence shown here is derived from an EMBL/GenBank/DDBJ whole genome shotgun (WGS) entry which is preliminary data.</text>
</comment>
<dbReference type="RefSeq" id="WP_305106242.1">
    <property type="nucleotide sequence ID" value="NZ_JAUTWS010000028.1"/>
</dbReference>
<reference evidence="1 2" key="1">
    <citation type="submission" date="2023-08" db="EMBL/GenBank/DDBJ databases">
        <title>The draft genome sequence of Paracraurococcus sp. LOR1-02.</title>
        <authorList>
            <person name="Kingkaew E."/>
            <person name="Tanasupawat S."/>
        </authorList>
    </citation>
    <scope>NUCLEOTIDE SEQUENCE [LARGE SCALE GENOMIC DNA]</scope>
    <source>
        <strain evidence="1 2">LOR1-02</strain>
    </source>
</reference>
<dbReference type="Proteomes" id="UP001243009">
    <property type="component" value="Unassembled WGS sequence"/>
</dbReference>
<name>A0ABT9E5F7_9PROT</name>
<gene>
    <name evidence="1" type="ORF">Q7A36_23745</name>
</gene>
<dbReference type="PANTHER" id="PTHR47017">
    <property type="entry name" value="ACYL-COA"/>
    <property type="match status" value="1"/>
</dbReference>
<sequence length="392" mass="43699">MPDSAPTAAPGLTLSLHPSMAEIPAAEWDACAGEDNPFVSHAFLLALEESGSATGRTGWLPQHAALRDGSGQLVACCPMYAKSHSQGEYVFDYGWADAFERAGGSYYPKLQVCAPFSPVPGPRLLVRPGSGIGVAALGQGLVQACEQLDLSSVHITFCQEAEWSALGETGWLRRLGTQFHWHNQGYAGFDDFLGALSSRKRKAIRRERRDAAASGYVLKTLRGHEITERHWKAFHRFYRSTTDKKWGRSAYLTPRFWPMLGERLGDKVVLMVAERDGEPVAGALNLLGKEALYGRNWGAVVDAPFLHFELCYYRAIDFAIEHRLPRVEAGAQGEHKIQRGYLPCPTYSAHWIRHPGLRRAIDDFLRRERPAMEREIAALMEMSPFRKEGEAE</sequence>